<dbReference type="AlphaFoldDB" id="A0A0L0URH1"/>
<name>A0A0L0URH1_9BASI</name>
<organism evidence="1 2">
    <name type="scientific">Puccinia striiformis f. sp. tritici PST-78</name>
    <dbReference type="NCBI Taxonomy" id="1165861"/>
    <lineage>
        <taxon>Eukaryota</taxon>
        <taxon>Fungi</taxon>
        <taxon>Dikarya</taxon>
        <taxon>Basidiomycota</taxon>
        <taxon>Pucciniomycotina</taxon>
        <taxon>Pucciniomycetes</taxon>
        <taxon>Pucciniales</taxon>
        <taxon>Pucciniaceae</taxon>
        <taxon>Puccinia</taxon>
    </lineage>
</organism>
<evidence type="ECO:0000313" key="2">
    <source>
        <dbReference type="Proteomes" id="UP000054564"/>
    </source>
</evidence>
<dbReference type="PANTHER" id="PTHR33069">
    <property type="entry name" value="CHROMOSOME 7, WHOLE GENOME SHOTGUN SEQUENCE-RELATED"/>
    <property type="match status" value="1"/>
</dbReference>
<dbReference type="PANTHER" id="PTHR33069:SF3">
    <property type="entry name" value="DYNEIN HEAVY CHAIN TAIL DOMAIN-CONTAINING PROTEIN"/>
    <property type="match status" value="1"/>
</dbReference>
<reference evidence="2" key="1">
    <citation type="submission" date="2014-03" db="EMBL/GenBank/DDBJ databases">
        <title>The Genome Sequence of Puccinia striiformis f. sp. tritici PST-78.</title>
        <authorList>
            <consortium name="The Broad Institute Genome Sequencing Platform"/>
            <person name="Cuomo C."/>
            <person name="Hulbert S."/>
            <person name="Chen X."/>
            <person name="Walker B."/>
            <person name="Young S.K."/>
            <person name="Zeng Q."/>
            <person name="Gargeya S."/>
            <person name="Fitzgerald M."/>
            <person name="Haas B."/>
            <person name="Abouelleil A."/>
            <person name="Alvarado L."/>
            <person name="Arachchi H.M."/>
            <person name="Berlin A.M."/>
            <person name="Chapman S.B."/>
            <person name="Goldberg J."/>
            <person name="Griggs A."/>
            <person name="Gujja S."/>
            <person name="Hansen M."/>
            <person name="Howarth C."/>
            <person name="Imamovic A."/>
            <person name="Larimer J."/>
            <person name="McCowan C."/>
            <person name="Montmayeur A."/>
            <person name="Murphy C."/>
            <person name="Neiman D."/>
            <person name="Pearson M."/>
            <person name="Priest M."/>
            <person name="Roberts A."/>
            <person name="Saif S."/>
            <person name="Shea T."/>
            <person name="Sisk P."/>
            <person name="Sykes S."/>
            <person name="Wortman J."/>
            <person name="Nusbaum C."/>
            <person name="Birren B."/>
        </authorList>
    </citation>
    <scope>NUCLEOTIDE SEQUENCE [LARGE SCALE GENOMIC DNA]</scope>
    <source>
        <strain evidence="2">race PST-78</strain>
    </source>
</reference>
<keyword evidence="2" id="KW-1185">Reference proteome</keyword>
<accession>A0A0L0URH1</accession>
<evidence type="ECO:0000313" key="1">
    <source>
        <dbReference type="EMBL" id="KNE89678.1"/>
    </source>
</evidence>
<protein>
    <submittedName>
        <fullName evidence="1">Uncharacterized protein</fullName>
    </submittedName>
</protein>
<gene>
    <name evidence="1" type="ORF">PSTG_16841</name>
</gene>
<dbReference type="Proteomes" id="UP000054564">
    <property type="component" value="Unassembled WGS sequence"/>
</dbReference>
<dbReference type="EMBL" id="AJIL01000308">
    <property type="protein sequence ID" value="KNE89678.1"/>
    <property type="molecule type" value="Genomic_DNA"/>
</dbReference>
<proteinExistence type="predicted"/>
<sequence>METDWTNETIIEALRDLFGYVHGYEDSEDASELMRLADVMTMLHSCLLPHLHHDIDGLARALDRVYVTNTVIPDQQLINEILELSKDLRKTLKYINIFVSSYARGVRRSESDYDGMESDLLRAARLEENFDNLKRHPLGAFFGTSAGLLRDLESESNHRRPQDMSDMRDRRLEIAKKTTSSLHSVSKLVRLCHLSDLNIVREEWLDSARLVESEMETYLEDTITAPLANRPSTMETAQLLAAATPLLKLGRLFMTKLTKSPRFKGLNYGNPTFRFLRPNGPTFRCLNSDEFNDLIEHTGKMSIDLVKLIAFLSRVYSGLNFDIYQRSRFKELVGSIAGQFNCSIAIIDHYLVHSVAAGDDSVPEDNIATIFLAFNLQLMKLYDMC</sequence>
<comment type="caution">
    <text evidence="1">The sequence shown here is derived from an EMBL/GenBank/DDBJ whole genome shotgun (WGS) entry which is preliminary data.</text>
</comment>